<name>A0A8H6RE15_9PEZI</name>
<dbReference type="EMBL" id="JABCIY010000189">
    <property type="protein sequence ID" value="KAF7189386.1"/>
    <property type="molecule type" value="Genomic_DNA"/>
</dbReference>
<feature type="compositionally biased region" description="Low complexity" evidence="1">
    <location>
        <begin position="142"/>
        <end position="151"/>
    </location>
</feature>
<dbReference type="SUPFAM" id="SSF64356">
    <property type="entry name" value="SNARE-like"/>
    <property type="match status" value="1"/>
</dbReference>
<keyword evidence="3" id="KW-1185">Reference proteome</keyword>
<gene>
    <name evidence="2" type="ORF">HII31_09231</name>
</gene>
<feature type="compositionally biased region" description="Polar residues" evidence="1">
    <location>
        <begin position="156"/>
        <end position="170"/>
    </location>
</feature>
<evidence type="ECO:0000313" key="2">
    <source>
        <dbReference type="EMBL" id="KAF7189386.1"/>
    </source>
</evidence>
<organism evidence="2 3">
    <name type="scientific">Pseudocercospora fuligena</name>
    <dbReference type="NCBI Taxonomy" id="685502"/>
    <lineage>
        <taxon>Eukaryota</taxon>
        <taxon>Fungi</taxon>
        <taxon>Dikarya</taxon>
        <taxon>Ascomycota</taxon>
        <taxon>Pezizomycotina</taxon>
        <taxon>Dothideomycetes</taxon>
        <taxon>Dothideomycetidae</taxon>
        <taxon>Mycosphaerellales</taxon>
        <taxon>Mycosphaerellaceae</taxon>
        <taxon>Pseudocercospora</taxon>
    </lineage>
</organism>
<reference evidence="2" key="1">
    <citation type="submission" date="2020-04" db="EMBL/GenBank/DDBJ databases">
        <title>Draft genome resource of the tomato pathogen Pseudocercospora fuligena.</title>
        <authorList>
            <person name="Zaccaron A."/>
        </authorList>
    </citation>
    <scope>NUCLEOTIDE SEQUENCE</scope>
    <source>
        <strain evidence="2">PF001</strain>
    </source>
</reference>
<proteinExistence type="predicted"/>
<dbReference type="Gene3D" id="3.30.450.70">
    <property type="match status" value="1"/>
</dbReference>
<dbReference type="GO" id="GO:0005737">
    <property type="term" value="C:cytoplasm"/>
    <property type="evidence" value="ECO:0007669"/>
    <property type="project" value="GOC"/>
</dbReference>
<evidence type="ECO:0000256" key="1">
    <source>
        <dbReference type="SAM" id="MobiDB-lite"/>
    </source>
</evidence>
<accession>A0A8H6RE15</accession>
<dbReference type="InterPro" id="IPR011012">
    <property type="entry name" value="Longin-like_dom_sf"/>
</dbReference>
<dbReference type="CDD" id="cd14825">
    <property type="entry name" value="TRAPPC2_sedlin"/>
    <property type="match status" value="1"/>
</dbReference>
<dbReference type="Pfam" id="PF04628">
    <property type="entry name" value="Sedlin_N"/>
    <property type="match status" value="1"/>
</dbReference>
<feature type="region of interest" description="Disordered" evidence="1">
    <location>
        <begin position="142"/>
        <end position="170"/>
    </location>
</feature>
<dbReference type="InterPro" id="IPR006722">
    <property type="entry name" value="Sedlin"/>
</dbReference>
<dbReference type="OrthoDB" id="10252102at2759"/>
<comment type="caution">
    <text evidence="2">The sequence shown here is derived from an EMBL/GenBank/DDBJ whole genome shotgun (WGS) entry which is preliminary data.</text>
</comment>
<dbReference type="AlphaFoldDB" id="A0A8H6RE15"/>
<dbReference type="GO" id="GO:0006888">
    <property type="term" value="P:endoplasmic reticulum to Golgi vesicle-mediated transport"/>
    <property type="evidence" value="ECO:0007669"/>
    <property type="project" value="InterPro"/>
</dbReference>
<dbReference type="PANTHER" id="PTHR12403">
    <property type="entry name" value="TRAFFICKING PROTEIN PARTICLE COMPLEX SUBUNIT 2"/>
    <property type="match status" value="1"/>
</dbReference>
<protein>
    <submittedName>
        <fullName evidence="2">Trafficking protein particle complex subunit 2</fullName>
    </submittedName>
</protein>
<evidence type="ECO:0000313" key="3">
    <source>
        <dbReference type="Proteomes" id="UP000660729"/>
    </source>
</evidence>
<dbReference type="Proteomes" id="UP000660729">
    <property type="component" value="Unassembled WGS sequence"/>
</dbReference>
<sequence>MPSLGQPPSEGVASVSVFQRTPHHQQCIEHISPDTAVNRCHCLSKMSYYFTIIGTRDNPLFEIEFGTSKVGGDGIARFREEAKHMNQFIVHAAIDLVEEAQWSSKDLYLKKVDTFQNNHIHCFLTGGNIKFMLLMNPDPSSTPYSSYQTSPPSRPNTARQSTLIASNPSSQQTEEAVRQFMSEIYEAWMKCIMNPFYAVNQPVTSPVFRSRVQAAAKKYL</sequence>